<proteinExistence type="predicted"/>
<evidence type="ECO:0000313" key="2">
    <source>
        <dbReference type="Proteomes" id="UP001324115"/>
    </source>
</evidence>
<accession>A0AAN7G8N6</accession>
<evidence type="ECO:0000313" key="1">
    <source>
        <dbReference type="EMBL" id="KAK4607470.1"/>
    </source>
</evidence>
<protein>
    <submittedName>
        <fullName evidence="1">Uncharacterized protein</fullName>
    </submittedName>
</protein>
<organism evidence="1 2">
    <name type="scientific">Quercus rubra</name>
    <name type="common">Northern red oak</name>
    <name type="synonym">Quercus borealis</name>
    <dbReference type="NCBI Taxonomy" id="3512"/>
    <lineage>
        <taxon>Eukaryota</taxon>
        <taxon>Viridiplantae</taxon>
        <taxon>Streptophyta</taxon>
        <taxon>Embryophyta</taxon>
        <taxon>Tracheophyta</taxon>
        <taxon>Spermatophyta</taxon>
        <taxon>Magnoliopsida</taxon>
        <taxon>eudicotyledons</taxon>
        <taxon>Gunneridae</taxon>
        <taxon>Pentapetalae</taxon>
        <taxon>rosids</taxon>
        <taxon>fabids</taxon>
        <taxon>Fagales</taxon>
        <taxon>Fagaceae</taxon>
        <taxon>Quercus</taxon>
    </lineage>
</organism>
<dbReference type="EMBL" id="JAXUIC010000001">
    <property type="protein sequence ID" value="KAK4607470.1"/>
    <property type="molecule type" value="Genomic_DNA"/>
</dbReference>
<dbReference type="AlphaFoldDB" id="A0AAN7G8N6"/>
<gene>
    <name evidence="1" type="ORF">RGQ29_001349</name>
</gene>
<dbReference type="Proteomes" id="UP001324115">
    <property type="component" value="Unassembled WGS sequence"/>
</dbReference>
<name>A0AAN7G8N6_QUERU</name>
<keyword evidence="2" id="KW-1185">Reference proteome</keyword>
<comment type="caution">
    <text evidence="1">The sequence shown here is derived from an EMBL/GenBank/DDBJ whole genome shotgun (WGS) entry which is preliminary data.</text>
</comment>
<reference evidence="1 2" key="1">
    <citation type="journal article" date="2023" name="G3 (Bethesda)">
        <title>A haplotype-resolved chromosome-scale genome for Quercus rubra L. provides insights into the genetics of adaptive traits for red oak species.</title>
        <authorList>
            <person name="Kapoor B."/>
            <person name="Jenkins J."/>
            <person name="Schmutz J."/>
            <person name="Zhebentyayeva T."/>
            <person name="Kuelheim C."/>
            <person name="Coggeshall M."/>
            <person name="Heim C."/>
            <person name="Lasky J.R."/>
            <person name="Leites L."/>
            <person name="Islam-Faridi N."/>
            <person name="Romero-Severson J."/>
            <person name="DeLeo V.L."/>
            <person name="Lucas S.M."/>
            <person name="Lazic D."/>
            <person name="Gailing O."/>
            <person name="Carlson J."/>
            <person name="Staton M."/>
        </authorList>
    </citation>
    <scope>NUCLEOTIDE SEQUENCE [LARGE SCALE GENOMIC DNA]</scope>
    <source>
        <strain evidence="1">Pseudo-F2</strain>
    </source>
</reference>
<sequence>MAVFKTLPGFDGDLPFKLETGFATSRSIVKTLPGFDGDLPFKLETGLFCRAVYGMLGSL</sequence>